<comment type="caution">
    <text evidence="2">The sequence shown here is derived from an EMBL/GenBank/DDBJ whole genome shotgun (WGS) entry which is preliminary data.</text>
</comment>
<dbReference type="AlphaFoldDB" id="A0A834N556"/>
<organism evidence="2 3">
    <name type="scientific">Vespula pensylvanica</name>
    <name type="common">Western yellow jacket</name>
    <name type="synonym">Wasp</name>
    <dbReference type="NCBI Taxonomy" id="30213"/>
    <lineage>
        <taxon>Eukaryota</taxon>
        <taxon>Metazoa</taxon>
        <taxon>Ecdysozoa</taxon>
        <taxon>Arthropoda</taxon>
        <taxon>Hexapoda</taxon>
        <taxon>Insecta</taxon>
        <taxon>Pterygota</taxon>
        <taxon>Neoptera</taxon>
        <taxon>Endopterygota</taxon>
        <taxon>Hymenoptera</taxon>
        <taxon>Apocrita</taxon>
        <taxon>Aculeata</taxon>
        <taxon>Vespoidea</taxon>
        <taxon>Vespidae</taxon>
        <taxon>Vespinae</taxon>
        <taxon>Vespula</taxon>
    </lineage>
</organism>
<name>A0A834N556_VESPE</name>
<protein>
    <submittedName>
        <fullName evidence="2">Uncharacterized protein</fullName>
    </submittedName>
</protein>
<evidence type="ECO:0000313" key="3">
    <source>
        <dbReference type="Proteomes" id="UP000600918"/>
    </source>
</evidence>
<gene>
    <name evidence="2" type="ORF">H0235_016722</name>
</gene>
<feature type="compositionally biased region" description="Basic and acidic residues" evidence="1">
    <location>
        <begin position="1"/>
        <end position="24"/>
    </location>
</feature>
<proteinExistence type="predicted"/>
<evidence type="ECO:0000256" key="1">
    <source>
        <dbReference type="SAM" id="MobiDB-lite"/>
    </source>
</evidence>
<dbReference type="EMBL" id="JACSDY010000020">
    <property type="protein sequence ID" value="KAF7397185.1"/>
    <property type="molecule type" value="Genomic_DNA"/>
</dbReference>
<evidence type="ECO:0000313" key="2">
    <source>
        <dbReference type="EMBL" id="KAF7397185.1"/>
    </source>
</evidence>
<dbReference type="Proteomes" id="UP000600918">
    <property type="component" value="Unassembled WGS sequence"/>
</dbReference>
<sequence>MEKGVRDKESGGRRNAEDDSKNQNENHVWNVKNRYMMKMQIDIIDCFRLTSDNLVNALLTDPVKKNKFDLKNNNNSTTEPLSKRYLQEIALSNTYDLLLDITELQATKNNLEKAVNPPSIWNIH</sequence>
<accession>A0A834N556</accession>
<keyword evidence="3" id="KW-1185">Reference proteome</keyword>
<feature type="region of interest" description="Disordered" evidence="1">
    <location>
        <begin position="1"/>
        <end position="28"/>
    </location>
</feature>
<reference evidence="2" key="1">
    <citation type="journal article" date="2020" name="G3 (Bethesda)">
        <title>High-Quality Assemblies for Three Invasive Social Wasps from the &lt;i&gt;Vespula&lt;/i&gt; Genus.</title>
        <authorList>
            <person name="Harrop T.W.R."/>
            <person name="Guhlin J."/>
            <person name="McLaughlin G.M."/>
            <person name="Permina E."/>
            <person name="Stockwell P."/>
            <person name="Gilligan J."/>
            <person name="Le Lec M.F."/>
            <person name="Gruber M.A.M."/>
            <person name="Quinn O."/>
            <person name="Lovegrove M."/>
            <person name="Duncan E.J."/>
            <person name="Remnant E.J."/>
            <person name="Van Eeckhoven J."/>
            <person name="Graham B."/>
            <person name="Knapp R.A."/>
            <person name="Langford K.W."/>
            <person name="Kronenberg Z."/>
            <person name="Press M.O."/>
            <person name="Eacker S.M."/>
            <person name="Wilson-Rankin E.E."/>
            <person name="Purcell J."/>
            <person name="Lester P.J."/>
            <person name="Dearden P.K."/>
        </authorList>
    </citation>
    <scope>NUCLEOTIDE SEQUENCE</scope>
    <source>
        <strain evidence="2">Volc-1</strain>
    </source>
</reference>